<dbReference type="AlphaFoldDB" id="A0A0F9SUX3"/>
<proteinExistence type="predicted"/>
<dbReference type="EMBL" id="LAZR01001687">
    <property type="protein sequence ID" value="KKN40726.1"/>
    <property type="molecule type" value="Genomic_DNA"/>
</dbReference>
<name>A0A0F9SUX3_9ZZZZ</name>
<protein>
    <submittedName>
        <fullName evidence="1">Uncharacterized protein</fullName>
    </submittedName>
</protein>
<reference evidence="1" key="1">
    <citation type="journal article" date="2015" name="Nature">
        <title>Complex archaea that bridge the gap between prokaryotes and eukaryotes.</title>
        <authorList>
            <person name="Spang A."/>
            <person name="Saw J.H."/>
            <person name="Jorgensen S.L."/>
            <person name="Zaremba-Niedzwiedzka K."/>
            <person name="Martijn J."/>
            <person name="Lind A.E."/>
            <person name="van Eijk R."/>
            <person name="Schleper C."/>
            <person name="Guy L."/>
            <person name="Ettema T.J."/>
        </authorList>
    </citation>
    <scope>NUCLEOTIDE SEQUENCE</scope>
</reference>
<sequence>MREVRVFVNTRPYKILSVKYDRKYVEIFAAEDLAVCCPKSLNKPIRMKKFTAGIDHNKDGYYADIFSDELKYDEEGILRYIPEETQ</sequence>
<accession>A0A0F9SUX3</accession>
<organism evidence="1">
    <name type="scientific">marine sediment metagenome</name>
    <dbReference type="NCBI Taxonomy" id="412755"/>
    <lineage>
        <taxon>unclassified sequences</taxon>
        <taxon>metagenomes</taxon>
        <taxon>ecological metagenomes</taxon>
    </lineage>
</organism>
<evidence type="ECO:0000313" key="1">
    <source>
        <dbReference type="EMBL" id="KKN40726.1"/>
    </source>
</evidence>
<gene>
    <name evidence="1" type="ORF">LCGC14_0730340</name>
</gene>
<comment type="caution">
    <text evidence="1">The sequence shown here is derived from an EMBL/GenBank/DDBJ whole genome shotgun (WGS) entry which is preliminary data.</text>
</comment>